<gene>
    <name evidence="1" type="ORF">FA13DRAFT_1803060</name>
</gene>
<dbReference type="AlphaFoldDB" id="A0A4Y7SAZ4"/>
<dbReference type="Proteomes" id="UP000298030">
    <property type="component" value="Unassembled WGS sequence"/>
</dbReference>
<dbReference type="EMBL" id="QPFP01000229">
    <property type="protein sequence ID" value="TEB18772.1"/>
    <property type="molecule type" value="Genomic_DNA"/>
</dbReference>
<sequence length="250" mass="28197">MDRLFVQMDVATSPLVPPEDPHSPDRLPLLRLHLLPRRRRGANELSQSFRVDLVRILNAGIHLECTGAALVGRLAEFLAGDFTSYETVYGSAALLQFHNVVHCIFLWMKTSEFPFPSHSDHANGRFTIFFLMYCAPKFRCLAISKMLLSFLQDAKRRSPSHPFKVVSVAFSFLDNNLTMGVLVLDEGFSAIYDRVVLNARNPEPPSSDGLRMARVQDVEIPVSFVPLCGDGLDSSVFQKVFLFCRPLYEM</sequence>
<comment type="caution">
    <text evidence="1">The sequence shown here is derived from an EMBL/GenBank/DDBJ whole genome shotgun (WGS) entry which is preliminary data.</text>
</comment>
<organism evidence="1 2">
    <name type="scientific">Coprinellus micaceus</name>
    <name type="common">Glistening ink-cap mushroom</name>
    <name type="synonym">Coprinus micaceus</name>
    <dbReference type="NCBI Taxonomy" id="71717"/>
    <lineage>
        <taxon>Eukaryota</taxon>
        <taxon>Fungi</taxon>
        <taxon>Dikarya</taxon>
        <taxon>Basidiomycota</taxon>
        <taxon>Agaricomycotina</taxon>
        <taxon>Agaricomycetes</taxon>
        <taxon>Agaricomycetidae</taxon>
        <taxon>Agaricales</taxon>
        <taxon>Agaricineae</taxon>
        <taxon>Psathyrellaceae</taxon>
        <taxon>Coprinellus</taxon>
    </lineage>
</organism>
<name>A0A4Y7SAZ4_COPMI</name>
<reference evidence="1 2" key="1">
    <citation type="journal article" date="2019" name="Nat. Ecol. Evol.">
        <title>Megaphylogeny resolves global patterns of mushroom evolution.</title>
        <authorList>
            <person name="Varga T."/>
            <person name="Krizsan K."/>
            <person name="Foldi C."/>
            <person name="Dima B."/>
            <person name="Sanchez-Garcia M."/>
            <person name="Sanchez-Ramirez S."/>
            <person name="Szollosi G.J."/>
            <person name="Szarkandi J.G."/>
            <person name="Papp V."/>
            <person name="Albert L."/>
            <person name="Andreopoulos W."/>
            <person name="Angelini C."/>
            <person name="Antonin V."/>
            <person name="Barry K.W."/>
            <person name="Bougher N.L."/>
            <person name="Buchanan P."/>
            <person name="Buyck B."/>
            <person name="Bense V."/>
            <person name="Catcheside P."/>
            <person name="Chovatia M."/>
            <person name="Cooper J."/>
            <person name="Damon W."/>
            <person name="Desjardin D."/>
            <person name="Finy P."/>
            <person name="Geml J."/>
            <person name="Haridas S."/>
            <person name="Hughes K."/>
            <person name="Justo A."/>
            <person name="Karasinski D."/>
            <person name="Kautmanova I."/>
            <person name="Kiss B."/>
            <person name="Kocsube S."/>
            <person name="Kotiranta H."/>
            <person name="LaButti K.M."/>
            <person name="Lechner B.E."/>
            <person name="Liimatainen K."/>
            <person name="Lipzen A."/>
            <person name="Lukacs Z."/>
            <person name="Mihaltcheva S."/>
            <person name="Morgado L.N."/>
            <person name="Niskanen T."/>
            <person name="Noordeloos M.E."/>
            <person name="Ohm R.A."/>
            <person name="Ortiz-Santana B."/>
            <person name="Ovrebo C."/>
            <person name="Racz N."/>
            <person name="Riley R."/>
            <person name="Savchenko A."/>
            <person name="Shiryaev A."/>
            <person name="Soop K."/>
            <person name="Spirin V."/>
            <person name="Szebenyi C."/>
            <person name="Tomsovsky M."/>
            <person name="Tulloss R.E."/>
            <person name="Uehling J."/>
            <person name="Grigoriev I.V."/>
            <person name="Vagvolgyi C."/>
            <person name="Papp T."/>
            <person name="Martin F.M."/>
            <person name="Miettinen O."/>
            <person name="Hibbett D.S."/>
            <person name="Nagy L.G."/>
        </authorList>
    </citation>
    <scope>NUCLEOTIDE SEQUENCE [LARGE SCALE GENOMIC DNA]</scope>
    <source>
        <strain evidence="1 2">FP101781</strain>
    </source>
</reference>
<keyword evidence="2" id="KW-1185">Reference proteome</keyword>
<evidence type="ECO:0000313" key="2">
    <source>
        <dbReference type="Proteomes" id="UP000298030"/>
    </source>
</evidence>
<protein>
    <submittedName>
        <fullName evidence="1">Uncharacterized protein</fullName>
    </submittedName>
</protein>
<proteinExistence type="predicted"/>
<evidence type="ECO:0000313" key="1">
    <source>
        <dbReference type="EMBL" id="TEB18772.1"/>
    </source>
</evidence>
<accession>A0A4Y7SAZ4</accession>